<keyword evidence="2" id="KW-1185">Reference proteome</keyword>
<gene>
    <name evidence="1" type="ORF">CA13_09270</name>
</gene>
<comment type="caution">
    <text evidence="1">The sequence shown here is derived from an EMBL/GenBank/DDBJ whole genome shotgun (WGS) entry which is preliminary data.</text>
</comment>
<name>A0A5C5YYF8_9BACT</name>
<sequence length="121" mass="13970">MSLHPVIAENTARFAQWRDDSFMGTLHESHHWNHAKFGALEDAILQLAGNKHDDTTIAALFQIFDYLMLLFGCHFDPSDDFKFKNLTIEQICDYRERVQVAFSAYFYRTTNRNDSSTTTAG</sequence>
<dbReference type="AlphaFoldDB" id="A0A5C5YYF8"/>
<evidence type="ECO:0000313" key="2">
    <source>
        <dbReference type="Proteomes" id="UP000315010"/>
    </source>
</evidence>
<dbReference type="OrthoDB" id="7268746at2"/>
<dbReference type="Proteomes" id="UP000315010">
    <property type="component" value="Unassembled WGS sequence"/>
</dbReference>
<accession>A0A5C5YYF8</accession>
<evidence type="ECO:0000313" key="1">
    <source>
        <dbReference type="EMBL" id="TWT79523.1"/>
    </source>
</evidence>
<dbReference type="RefSeq" id="WP_146394723.1">
    <property type="nucleotide sequence ID" value="NZ_SJPJ01000001.1"/>
</dbReference>
<reference evidence="1 2" key="1">
    <citation type="submission" date="2019-02" db="EMBL/GenBank/DDBJ databases">
        <title>Deep-cultivation of Planctomycetes and their phenomic and genomic characterization uncovers novel biology.</title>
        <authorList>
            <person name="Wiegand S."/>
            <person name="Jogler M."/>
            <person name="Boedeker C."/>
            <person name="Pinto D."/>
            <person name="Vollmers J."/>
            <person name="Rivas-Marin E."/>
            <person name="Kohn T."/>
            <person name="Peeters S.H."/>
            <person name="Heuer A."/>
            <person name="Rast P."/>
            <person name="Oberbeckmann S."/>
            <person name="Bunk B."/>
            <person name="Jeske O."/>
            <person name="Meyerdierks A."/>
            <person name="Storesund J.E."/>
            <person name="Kallscheuer N."/>
            <person name="Luecker S."/>
            <person name="Lage O.M."/>
            <person name="Pohl T."/>
            <person name="Merkel B.J."/>
            <person name="Hornburger P."/>
            <person name="Mueller R.-W."/>
            <person name="Bruemmer F."/>
            <person name="Labrenz M."/>
            <person name="Spormann A.M."/>
            <person name="Op Den Camp H."/>
            <person name="Overmann J."/>
            <person name="Amann R."/>
            <person name="Jetten M.S.M."/>
            <person name="Mascher T."/>
            <person name="Medema M.H."/>
            <person name="Devos D.P."/>
            <person name="Kaster A.-K."/>
            <person name="Ovreas L."/>
            <person name="Rohde M."/>
            <person name="Galperin M.Y."/>
            <person name="Jogler C."/>
        </authorList>
    </citation>
    <scope>NUCLEOTIDE SEQUENCE [LARGE SCALE GENOMIC DNA]</scope>
    <source>
        <strain evidence="1 2">CA13</strain>
    </source>
</reference>
<proteinExistence type="predicted"/>
<protein>
    <submittedName>
        <fullName evidence="1">Uncharacterized protein</fullName>
    </submittedName>
</protein>
<organism evidence="1 2">
    <name type="scientific">Novipirellula herctigrandis</name>
    <dbReference type="NCBI Taxonomy" id="2527986"/>
    <lineage>
        <taxon>Bacteria</taxon>
        <taxon>Pseudomonadati</taxon>
        <taxon>Planctomycetota</taxon>
        <taxon>Planctomycetia</taxon>
        <taxon>Pirellulales</taxon>
        <taxon>Pirellulaceae</taxon>
        <taxon>Novipirellula</taxon>
    </lineage>
</organism>
<dbReference type="EMBL" id="SJPJ01000001">
    <property type="protein sequence ID" value="TWT79523.1"/>
    <property type="molecule type" value="Genomic_DNA"/>
</dbReference>